<gene>
    <name evidence="1" type="ORF">J2S00_002111</name>
</gene>
<protein>
    <submittedName>
        <fullName evidence="1">DnaJ-class molecular chaperone</fullName>
    </submittedName>
</protein>
<dbReference type="EMBL" id="JAUSUQ010000007">
    <property type="protein sequence ID" value="MDQ0339324.1"/>
    <property type="molecule type" value="Genomic_DNA"/>
</dbReference>
<dbReference type="SUPFAM" id="SSF57938">
    <property type="entry name" value="DnaJ/Hsp40 cysteine-rich domain"/>
    <property type="match status" value="1"/>
</dbReference>
<dbReference type="Proteomes" id="UP001232445">
    <property type="component" value="Unassembled WGS sequence"/>
</dbReference>
<accession>A0ABU0CSD0</accession>
<evidence type="ECO:0000313" key="1">
    <source>
        <dbReference type="EMBL" id="MDQ0339324.1"/>
    </source>
</evidence>
<evidence type="ECO:0000313" key="2">
    <source>
        <dbReference type="Proteomes" id="UP001232445"/>
    </source>
</evidence>
<proteinExistence type="predicted"/>
<name>A0ABU0CSD0_9BACI</name>
<organism evidence="1 2">
    <name type="scientific">Caldalkalibacillus uzonensis</name>
    <dbReference type="NCBI Taxonomy" id="353224"/>
    <lineage>
        <taxon>Bacteria</taxon>
        <taxon>Bacillati</taxon>
        <taxon>Bacillota</taxon>
        <taxon>Bacilli</taxon>
        <taxon>Bacillales</taxon>
        <taxon>Bacillaceae</taxon>
        <taxon>Caldalkalibacillus</taxon>
    </lineage>
</organism>
<sequence>MDCHRCGGHGDVECRHCRGQGFMNHDTPCPHCHGEGTHICHTCLGNGAIE</sequence>
<comment type="caution">
    <text evidence="1">The sequence shown here is derived from an EMBL/GenBank/DDBJ whole genome shotgun (WGS) entry which is preliminary data.</text>
</comment>
<dbReference type="RefSeq" id="WP_307339153.1">
    <property type="nucleotide sequence ID" value="NZ_JAUSUQ010000007.1"/>
</dbReference>
<dbReference type="Gene3D" id="6.20.20.10">
    <property type="match status" value="1"/>
</dbReference>
<dbReference type="InterPro" id="IPR036410">
    <property type="entry name" value="HSP_DnaJ_Cys-rich_dom_sf"/>
</dbReference>
<reference evidence="1 2" key="1">
    <citation type="submission" date="2023-07" db="EMBL/GenBank/DDBJ databases">
        <title>Genomic Encyclopedia of Type Strains, Phase IV (KMG-IV): sequencing the most valuable type-strain genomes for metagenomic binning, comparative biology and taxonomic classification.</title>
        <authorList>
            <person name="Goeker M."/>
        </authorList>
    </citation>
    <scope>NUCLEOTIDE SEQUENCE [LARGE SCALE GENOMIC DNA]</scope>
    <source>
        <strain evidence="1 2">DSM 17740</strain>
    </source>
</reference>
<keyword evidence="2" id="KW-1185">Reference proteome</keyword>